<dbReference type="SUPFAM" id="SSF52317">
    <property type="entry name" value="Class I glutamine amidotransferase-like"/>
    <property type="match status" value="1"/>
</dbReference>
<accession>A0A3M6ZFB1</accession>
<evidence type="ECO:0000256" key="1">
    <source>
        <dbReference type="ARBA" id="ARBA00013134"/>
    </source>
</evidence>
<dbReference type="Proteomes" id="UP000282582">
    <property type="component" value="Unassembled WGS sequence"/>
</dbReference>
<dbReference type="EC" id="4.2.1.130" evidence="1"/>
<keyword evidence="2" id="KW-0346">Stress response</keyword>
<comment type="similarity">
    <text evidence="4">Belongs to the peptidase C56 family. HSP31-like subfamily.</text>
</comment>
<dbReference type="GO" id="GO:0019243">
    <property type="term" value="P:methylglyoxal catabolic process to D-lactate via S-lactoyl-glutathione"/>
    <property type="evidence" value="ECO:0007669"/>
    <property type="project" value="TreeGrafter"/>
</dbReference>
<dbReference type="Gene3D" id="3.40.50.880">
    <property type="match status" value="1"/>
</dbReference>
<sequence length="361" mass="38554">MLNGEPHASSWFLSEFAHLFNTLKENVEIVIASPQGGEAMLDTNSTTYATDENEFITKESAGVFYVGGHRPAFDLAHHEASHGIIRDLREAGKIFSAVCHGPAALVNAQLSDGSYLVAGSKVNGYTNHEEVAFGAAGAMPFMLEDALGEHAGEEDGGEFVGGEMWAEKVVVGKDGRLVTSQNPANAKGVATAILQALELRKVMNLLPITQVVYDDVTHIDENVKKLISATEAYQGGLLSQAPIAIDFVPTHLATRKGFYDSLLLPSTVSESDAQAVVEHVNNTLAVDNPRAVDTLISKKPQIEEVGDEGIIKAGIQLLLSDHLSFSDEVLKRTPADVLPQANEVVDVITVALRKGVDAFSG</sequence>
<dbReference type="GO" id="GO:0019172">
    <property type="term" value="F:glyoxalase III activity"/>
    <property type="evidence" value="ECO:0007669"/>
    <property type="project" value="UniProtKB-EC"/>
</dbReference>
<gene>
    <name evidence="7" type="ORF">D0868_01793</name>
</gene>
<dbReference type="VEuPathDB" id="FungiDB:BTJ68_08188"/>
<dbReference type="Gene3D" id="1.20.1280.140">
    <property type="match status" value="1"/>
</dbReference>
<dbReference type="InterPro" id="IPR021054">
    <property type="entry name" value="Cell_wall_mannoprotein_1"/>
</dbReference>
<dbReference type="GO" id="GO:0005737">
    <property type="term" value="C:cytoplasm"/>
    <property type="evidence" value="ECO:0007669"/>
    <property type="project" value="TreeGrafter"/>
</dbReference>
<proteinExistence type="inferred from homology"/>
<dbReference type="CDD" id="cd03141">
    <property type="entry name" value="GATase1_Hsp31_like"/>
    <property type="match status" value="1"/>
</dbReference>
<evidence type="ECO:0000256" key="2">
    <source>
        <dbReference type="ARBA" id="ARBA00023016"/>
    </source>
</evidence>
<name>A0A3M6ZFB1_HORWE</name>
<dbReference type="AlphaFoldDB" id="A0A3M6ZFB1"/>
<dbReference type="PANTHER" id="PTHR48094">
    <property type="entry name" value="PROTEIN/NUCLEIC ACID DEGLYCASE DJ-1-RELATED"/>
    <property type="match status" value="1"/>
</dbReference>
<dbReference type="PANTHER" id="PTHR48094:SF11">
    <property type="entry name" value="GLUTATHIONE-INDEPENDENT GLYOXALASE HSP31-RELATED"/>
    <property type="match status" value="1"/>
</dbReference>
<dbReference type="Pfam" id="PF01965">
    <property type="entry name" value="DJ-1_PfpI"/>
    <property type="match status" value="1"/>
</dbReference>
<evidence type="ECO:0000313" key="7">
    <source>
        <dbReference type="EMBL" id="RMY13811.1"/>
    </source>
</evidence>
<dbReference type="Pfam" id="PF12296">
    <property type="entry name" value="HsbA"/>
    <property type="match status" value="1"/>
</dbReference>
<reference evidence="7 8" key="1">
    <citation type="journal article" date="2018" name="BMC Genomics">
        <title>Genomic evidence for intraspecific hybridization in a clonal and extremely halotolerant yeast.</title>
        <authorList>
            <person name="Gostincar C."/>
            <person name="Stajich J.E."/>
            <person name="Zupancic J."/>
            <person name="Zalar P."/>
            <person name="Gunde-Cimerman N."/>
        </authorList>
    </citation>
    <scope>NUCLEOTIDE SEQUENCE [LARGE SCALE GENOMIC DNA]</scope>
    <source>
        <strain evidence="7 8">EXF-6654</strain>
    </source>
</reference>
<keyword evidence="3" id="KW-0456">Lyase</keyword>
<comment type="catalytic activity">
    <reaction evidence="5">
        <text>methylglyoxal + H2O = (R)-lactate + H(+)</text>
        <dbReference type="Rhea" id="RHEA:27754"/>
        <dbReference type="ChEBI" id="CHEBI:15377"/>
        <dbReference type="ChEBI" id="CHEBI:15378"/>
        <dbReference type="ChEBI" id="CHEBI:16004"/>
        <dbReference type="ChEBI" id="CHEBI:17158"/>
        <dbReference type="EC" id="4.2.1.130"/>
    </reaction>
</comment>
<evidence type="ECO:0000313" key="8">
    <source>
        <dbReference type="Proteomes" id="UP000282582"/>
    </source>
</evidence>
<dbReference type="InterPro" id="IPR029062">
    <property type="entry name" value="Class_I_gatase-like"/>
</dbReference>
<comment type="caution">
    <text evidence="7">The sequence shown here is derived from an EMBL/GenBank/DDBJ whole genome shotgun (WGS) entry which is preliminary data.</text>
</comment>
<organism evidence="7 8">
    <name type="scientific">Hortaea werneckii</name>
    <name type="common">Black yeast</name>
    <name type="synonym">Cladosporium werneckii</name>
    <dbReference type="NCBI Taxonomy" id="91943"/>
    <lineage>
        <taxon>Eukaryota</taxon>
        <taxon>Fungi</taxon>
        <taxon>Dikarya</taxon>
        <taxon>Ascomycota</taxon>
        <taxon>Pezizomycotina</taxon>
        <taxon>Dothideomycetes</taxon>
        <taxon>Dothideomycetidae</taxon>
        <taxon>Mycosphaerellales</taxon>
        <taxon>Teratosphaeriaceae</taxon>
        <taxon>Hortaea</taxon>
    </lineage>
</organism>
<dbReference type="EMBL" id="QWIK01000085">
    <property type="protein sequence ID" value="RMY13811.1"/>
    <property type="molecule type" value="Genomic_DNA"/>
</dbReference>
<dbReference type="InterPro" id="IPR050325">
    <property type="entry name" value="Prot/Nucl_acid_deglycase"/>
</dbReference>
<evidence type="ECO:0000256" key="4">
    <source>
        <dbReference type="ARBA" id="ARBA00038493"/>
    </source>
</evidence>
<dbReference type="InterPro" id="IPR002818">
    <property type="entry name" value="DJ-1/PfpI"/>
</dbReference>
<evidence type="ECO:0000256" key="3">
    <source>
        <dbReference type="ARBA" id="ARBA00023239"/>
    </source>
</evidence>
<feature type="domain" description="DJ-1/PfpI" evidence="6">
    <location>
        <begin position="15"/>
        <end position="117"/>
    </location>
</feature>
<evidence type="ECO:0000256" key="5">
    <source>
        <dbReference type="ARBA" id="ARBA00048082"/>
    </source>
</evidence>
<evidence type="ECO:0000259" key="6">
    <source>
        <dbReference type="Pfam" id="PF01965"/>
    </source>
</evidence>
<protein>
    <recommendedName>
        <fullName evidence="1">D-lactate dehydratase</fullName>
        <ecNumber evidence="1">4.2.1.130</ecNumber>
    </recommendedName>
</protein>